<dbReference type="STRING" id="1314777.A0A164PFG5"/>
<keyword evidence="11" id="KW-1185">Reference proteome</keyword>
<keyword evidence="4 8" id="KW-0805">Transcription regulation</keyword>
<evidence type="ECO:0000256" key="2">
    <source>
        <dbReference type="ARBA" id="ARBA00006378"/>
    </source>
</evidence>
<dbReference type="GO" id="GO:0016592">
    <property type="term" value="C:mediator complex"/>
    <property type="evidence" value="ECO:0007669"/>
    <property type="project" value="InterPro"/>
</dbReference>
<comment type="subunit">
    <text evidence="8">Component of the Mediator complex.</text>
</comment>
<dbReference type="AlphaFoldDB" id="A0A164PFG5"/>
<feature type="region of interest" description="Disordered" evidence="9">
    <location>
        <begin position="1"/>
        <end position="20"/>
    </location>
</feature>
<dbReference type="GO" id="GO:0006355">
    <property type="term" value="P:regulation of DNA-templated transcription"/>
    <property type="evidence" value="ECO:0007669"/>
    <property type="project" value="InterPro"/>
</dbReference>
<keyword evidence="7 8" id="KW-0539">Nucleus</keyword>
<evidence type="ECO:0000256" key="3">
    <source>
        <dbReference type="ARBA" id="ARBA00019660"/>
    </source>
</evidence>
<evidence type="ECO:0000256" key="6">
    <source>
        <dbReference type="ARBA" id="ARBA00023163"/>
    </source>
</evidence>
<dbReference type="Proteomes" id="UP000076722">
    <property type="component" value="Unassembled WGS sequence"/>
</dbReference>
<evidence type="ECO:0000256" key="1">
    <source>
        <dbReference type="ARBA" id="ARBA00004123"/>
    </source>
</evidence>
<dbReference type="OrthoDB" id="10257739at2759"/>
<evidence type="ECO:0000313" key="11">
    <source>
        <dbReference type="Proteomes" id="UP000076722"/>
    </source>
</evidence>
<gene>
    <name evidence="10" type="ORF">SISNIDRAFT_552466</name>
</gene>
<dbReference type="EMBL" id="KV419434">
    <property type="protein sequence ID" value="KZS88676.1"/>
    <property type="molecule type" value="Genomic_DNA"/>
</dbReference>
<dbReference type="InterPro" id="IPR008831">
    <property type="entry name" value="Mediator_Med31"/>
</dbReference>
<dbReference type="Gene3D" id="1.10.10.1340">
    <property type="entry name" value="Mediator of RNA polymerase II, submodule Med31 (Soh1)"/>
    <property type="match status" value="1"/>
</dbReference>
<organism evidence="10 11">
    <name type="scientific">Sistotremastrum niveocremeum HHB9708</name>
    <dbReference type="NCBI Taxonomy" id="1314777"/>
    <lineage>
        <taxon>Eukaryota</taxon>
        <taxon>Fungi</taxon>
        <taxon>Dikarya</taxon>
        <taxon>Basidiomycota</taxon>
        <taxon>Agaricomycotina</taxon>
        <taxon>Agaricomycetes</taxon>
        <taxon>Sistotremastrales</taxon>
        <taxon>Sistotremastraceae</taxon>
        <taxon>Sertulicium</taxon>
        <taxon>Sertulicium niveocremeum</taxon>
    </lineage>
</organism>
<evidence type="ECO:0000256" key="9">
    <source>
        <dbReference type="SAM" id="MobiDB-lite"/>
    </source>
</evidence>
<evidence type="ECO:0000313" key="10">
    <source>
        <dbReference type="EMBL" id="KZS88676.1"/>
    </source>
</evidence>
<reference evidence="10 11" key="1">
    <citation type="journal article" date="2016" name="Mol. Biol. Evol.">
        <title>Comparative Genomics of Early-Diverging Mushroom-Forming Fungi Provides Insights into the Origins of Lignocellulose Decay Capabilities.</title>
        <authorList>
            <person name="Nagy L.G."/>
            <person name="Riley R."/>
            <person name="Tritt A."/>
            <person name="Adam C."/>
            <person name="Daum C."/>
            <person name="Floudas D."/>
            <person name="Sun H."/>
            <person name="Yadav J.S."/>
            <person name="Pangilinan J."/>
            <person name="Larsson K.H."/>
            <person name="Matsuura K."/>
            <person name="Barry K."/>
            <person name="Labutti K."/>
            <person name="Kuo R."/>
            <person name="Ohm R.A."/>
            <person name="Bhattacharya S.S."/>
            <person name="Shirouzu T."/>
            <person name="Yoshinaga Y."/>
            <person name="Martin F.M."/>
            <person name="Grigoriev I.V."/>
            <person name="Hibbett D.S."/>
        </authorList>
    </citation>
    <scope>NUCLEOTIDE SEQUENCE [LARGE SCALE GENOMIC DNA]</scope>
    <source>
        <strain evidence="10 11">HHB9708</strain>
    </source>
</reference>
<comment type="similarity">
    <text evidence="2 8">Belongs to the Mediator complex subunit 31 family.</text>
</comment>
<evidence type="ECO:0000256" key="5">
    <source>
        <dbReference type="ARBA" id="ARBA00023159"/>
    </source>
</evidence>
<dbReference type="InterPro" id="IPR038089">
    <property type="entry name" value="Med31_sf"/>
</dbReference>
<dbReference type="Pfam" id="PF05669">
    <property type="entry name" value="Med31"/>
    <property type="match status" value="2"/>
</dbReference>
<accession>A0A164PFG5</accession>
<sequence>MSATPSGAAGTGDGPAGSEPQVVDAAVRAENRARFEIELEFVQALANPFYLQTLAQQNMLTQPAFINYLKYLQYWKEKDYARFIQCVTTCAFAFPCENCLDGFLQLVLIAKDRYPHALHHLDLLQYETFRTEIAKDDWREFLNQKQFDHWRTWRAAKKPREADAAGETTVDSTKS</sequence>
<dbReference type="PANTHER" id="PTHR13186">
    <property type="entry name" value="MEDIATOR OF RNA POLYMERASE II TRANSCRIPTION SUBUNIT 31"/>
    <property type="match status" value="1"/>
</dbReference>
<dbReference type="GO" id="GO:0003712">
    <property type="term" value="F:transcription coregulator activity"/>
    <property type="evidence" value="ECO:0007669"/>
    <property type="project" value="InterPro"/>
</dbReference>
<protein>
    <recommendedName>
        <fullName evidence="3 8">Mediator of RNA polymerase II transcription subunit 31</fullName>
    </recommendedName>
</protein>
<evidence type="ECO:0000256" key="4">
    <source>
        <dbReference type="ARBA" id="ARBA00023015"/>
    </source>
</evidence>
<comment type="function">
    <text evidence="8">Component of the Mediator complex, a coactivator involved in the regulated transcription of nearly all RNA polymerase II-dependent genes. Mediator functions as a bridge to convey information from gene-specific regulatory proteins to the basal RNA polymerase II transcription machinery. Mediator is recruited to promoters by direct interactions with regulatory proteins and serves as a scaffold for the assembly of a functional preinitiation complex with RNA polymerase II and the general transcription factors.</text>
</comment>
<keyword evidence="6 8" id="KW-0804">Transcription</keyword>
<keyword evidence="5 8" id="KW-0010">Activator</keyword>
<comment type="subcellular location">
    <subcellularLocation>
        <location evidence="1 8">Nucleus</location>
    </subcellularLocation>
</comment>
<name>A0A164PFG5_9AGAM</name>
<proteinExistence type="inferred from homology"/>
<evidence type="ECO:0000256" key="7">
    <source>
        <dbReference type="ARBA" id="ARBA00023242"/>
    </source>
</evidence>
<evidence type="ECO:0000256" key="8">
    <source>
        <dbReference type="RuleBase" id="RU364129"/>
    </source>
</evidence>